<name>A0A9P2M4L9_MYCTX</name>
<protein>
    <submittedName>
        <fullName evidence="1">Uncharacterized protein</fullName>
    </submittedName>
</protein>
<evidence type="ECO:0000313" key="2">
    <source>
        <dbReference type="Proteomes" id="UP000005088"/>
    </source>
</evidence>
<reference evidence="2" key="1">
    <citation type="submission" date="2009-03" db="EMBL/GenBank/DDBJ databases">
        <title>The Genome Sequence of Mycobacterium africanum strain K85 (originally listed here as Mycobacterium tuberculosis).</title>
        <authorList>
            <consortium name="The Broad Institute Genome Sequencing Platform"/>
            <person name="Small P."/>
            <person name="Gagneaux S."/>
            <person name="Hopewell P."/>
            <person name="Young S.K."/>
            <person name="Kodira C.D."/>
            <person name="Zeng Q."/>
            <person name="Koehrsen M."/>
            <person name="Alvarado L."/>
            <person name="Berlin A."/>
            <person name="Borenstein D."/>
            <person name="Chen Z."/>
            <person name="Engels R."/>
            <person name="Freedman E."/>
            <person name="Gellesch M."/>
            <person name="Goldberg J."/>
            <person name="Griggs A."/>
            <person name="Gujja S."/>
            <person name="Heiman D."/>
            <person name="Hepburn T."/>
            <person name="Howarth C."/>
            <person name="Jen D."/>
            <person name="Larson L."/>
            <person name="Lewis B."/>
            <person name="Mehta T."/>
            <person name="Park D."/>
            <person name="Pearson M."/>
            <person name="Roberts A."/>
            <person name="Saif S."/>
            <person name="Shea T."/>
            <person name="Shenoy N."/>
            <person name="Sisk P."/>
            <person name="Stolte C."/>
            <person name="Sykes S."/>
            <person name="Walk T."/>
            <person name="White J."/>
            <person name="Yandava C."/>
            <person name="Nusbaum C."/>
            <person name="Galagan J."/>
            <person name="Birren B."/>
        </authorList>
    </citation>
    <scope>NUCLEOTIDE SEQUENCE [LARGE SCALE GENOMIC DNA]</scope>
    <source>
        <strain evidence="2">K85</strain>
    </source>
</reference>
<dbReference type="AlphaFoldDB" id="A0A9P2M4L9"/>
<sequence length="100" mass="10690">MVRCGWQLVGAEISVGYLRWDFFPKPGSAPDFLTVPRLNGTAPSASSGGVDRGIHAGGDGAARLVVCAEAQGTWRLWLPGCSWPPNVPQRRGQRRSSTAI</sequence>
<dbReference type="EMBL" id="GG663503">
    <property type="protein sequence ID" value="EFD43475.2"/>
    <property type="molecule type" value="Genomic_DNA"/>
</dbReference>
<organism evidence="1 2">
    <name type="scientific">Mycobacterium tuberculosis variant africanum K85</name>
    <dbReference type="NCBI Taxonomy" id="611304"/>
    <lineage>
        <taxon>Bacteria</taxon>
        <taxon>Bacillati</taxon>
        <taxon>Actinomycetota</taxon>
        <taxon>Actinomycetes</taxon>
        <taxon>Mycobacteriales</taxon>
        <taxon>Mycobacteriaceae</taxon>
        <taxon>Mycobacterium</taxon>
        <taxon>Mycobacterium tuberculosis complex</taxon>
    </lineage>
</organism>
<accession>A0A9P2M4L9</accession>
<evidence type="ECO:0000313" key="1">
    <source>
        <dbReference type="EMBL" id="EFD43475.2"/>
    </source>
</evidence>
<proteinExistence type="predicted"/>
<dbReference type="Proteomes" id="UP000005088">
    <property type="component" value="Unassembled WGS sequence"/>
</dbReference>
<gene>
    <name evidence="1" type="ORF">TBOG_02310</name>
</gene>